<evidence type="ECO:0000313" key="2">
    <source>
        <dbReference type="EMBL" id="CZR63244.1"/>
    </source>
</evidence>
<evidence type="ECO:0000256" key="1">
    <source>
        <dbReference type="SAM" id="MobiDB-lite"/>
    </source>
</evidence>
<name>A0A1L7XDZ1_9HELO</name>
<organism evidence="2 3">
    <name type="scientific">Phialocephala subalpina</name>
    <dbReference type="NCBI Taxonomy" id="576137"/>
    <lineage>
        <taxon>Eukaryota</taxon>
        <taxon>Fungi</taxon>
        <taxon>Dikarya</taxon>
        <taxon>Ascomycota</taxon>
        <taxon>Pezizomycotina</taxon>
        <taxon>Leotiomycetes</taxon>
        <taxon>Helotiales</taxon>
        <taxon>Mollisiaceae</taxon>
        <taxon>Phialocephala</taxon>
        <taxon>Phialocephala fortinii species complex</taxon>
    </lineage>
</organism>
<feature type="region of interest" description="Disordered" evidence="1">
    <location>
        <begin position="155"/>
        <end position="203"/>
    </location>
</feature>
<reference evidence="2 3" key="1">
    <citation type="submission" date="2016-03" db="EMBL/GenBank/DDBJ databases">
        <authorList>
            <person name="Ploux O."/>
        </authorList>
    </citation>
    <scope>NUCLEOTIDE SEQUENCE [LARGE SCALE GENOMIC DNA]</scope>
    <source>
        <strain evidence="2 3">UAMH 11012</strain>
    </source>
</reference>
<dbReference type="AlphaFoldDB" id="A0A1L7XDZ1"/>
<dbReference type="InterPro" id="IPR025494">
    <property type="entry name" value="DUF4385"/>
</dbReference>
<accession>A0A1L7XDZ1</accession>
<evidence type="ECO:0000313" key="3">
    <source>
        <dbReference type="Proteomes" id="UP000184330"/>
    </source>
</evidence>
<evidence type="ECO:0008006" key="4">
    <source>
        <dbReference type="Google" id="ProtNLM"/>
    </source>
</evidence>
<feature type="compositionally biased region" description="Basic and acidic residues" evidence="1">
    <location>
        <begin position="184"/>
        <end position="203"/>
    </location>
</feature>
<dbReference type="Pfam" id="PF14328">
    <property type="entry name" value="DUF4385"/>
    <property type="match status" value="1"/>
</dbReference>
<proteinExistence type="predicted"/>
<keyword evidence="3" id="KW-1185">Reference proteome</keyword>
<sequence length="203" mass="23963">MANFTKAPKPHLMTYQIARGEQGVLTYEPYKSYLLPHWRFRTVPIAQISSETLWGKFLEFYDQQDFVGMDMSRKFIQMGMTRSKRYANYKGGKKYVGGKEKGNVNEKSKGHEGKEEKEEASRIFREVWERCKAHEGYQEMKKVFLKEQKEWMAMERGKVKDEDGDEDPKATTRASTRKNGRRKLRDEEGLIREESLRIKSEND</sequence>
<feature type="region of interest" description="Disordered" evidence="1">
    <location>
        <begin position="97"/>
        <end position="117"/>
    </location>
</feature>
<gene>
    <name evidence="2" type="ORF">PAC_13141</name>
</gene>
<protein>
    <recommendedName>
        <fullName evidence="4">DUF4385 domain protein</fullName>
    </recommendedName>
</protein>
<dbReference type="EMBL" id="FJOG01000023">
    <property type="protein sequence ID" value="CZR63244.1"/>
    <property type="molecule type" value="Genomic_DNA"/>
</dbReference>
<dbReference type="Proteomes" id="UP000184330">
    <property type="component" value="Unassembled WGS sequence"/>
</dbReference>
<dbReference type="OrthoDB" id="2589819at2759"/>